<name>A0ACB9E0Z1_CICIN</name>
<accession>A0ACB9E0Z1</accession>
<reference evidence="1 2" key="2">
    <citation type="journal article" date="2022" name="Mol. Ecol. Resour.">
        <title>The genomes of chicory, endive, great burdock and yacon provide insights into Asteraceae paleo-polyploidization history and plant inulin production.</title>
        <authorList>
            <person name="Fan W."/>
            <person name="Wang S."/>
            <person name="Wang H."/>
            <person name="Wang A."/>
            <person name="Jiang F."/>
            <person name="Liu H."/>
            <person name="Zhao H."/>
            <person name="Xu D."/>
            <person name="Zhang Y."/>
        </authorList>
    </citation>
    <scope>NUCLEOTIDE SEQUENCE [LARGE SCALE GENOMIC DNA]</scope>
    <source>
        <strain evidence="2">cv. Punajuju</strain>
        <tissue evidence="1">Leaves</tissue>
    </source>
</reference>
<reference evidence="2" key="1">
    <citation type="journal article" date="2022" name="Mol. Ecol. Resour.">
        <title>The genomes of chicory, endive, great burdock and yacon provide insights into Asteraceae palaeo-polyploidization history and plant inulin production.</title>
        <authorList>
            <person name="Fan W."/>
            <person name="Wang S."/>
            <person name="Wang H."/>
            <person name="Wang A."/>
            <person name="Jiang F."/>
            <person name="Liu H."/>
            <person name="Zhao H."/>
            <person name="Xu D."/>
            <person name="Zhang Y."/>
        </authorList>
    </citation>
    <scope>NUCLEOTIDE SEQUENCE [LARGE SCALE GENOMIC DNA]</scope>
    <source>
        <strain evidence="2">cv. Punajuju</strain>
    </source>
</reference>
<sequence length="337" mass="38195">MPIKDSVSWNTIISGFFTRGFYNVGFDYFKTIYSSSGSHRFDRGTITTILSACEGSQFSNVNKMIHTLVIIHGYERETTIANALITSYFTSESFHSAKQVFEEINDKNVVTYTAMISGLAQNHHFQDSLKVFVEMPRGFISPNILTYLSTLMACSGLQALSEGCQIHALVSKLGMDSDLHIESALMDMYSKCGSMQESWQIFESARVLDEVSMTVILAGFAQNGCEEESVRVFSRMIKEGIKIDPNTISVILTVFNGDISLAFGVDYLQNRERWELELRKCVMHDRERQELASLEDSAMSFSRRFGTQFSSNNYKIPKDFIQKTLITYVMLHKKSDV</sequence>
<protein>
    <submittedName>
        <fullName evidence="1">Uncharacterized protein</fullName>
    </submittedName>
</protein>
<organism evidence="1 2">
    <name type="scientific">Cichorium intybus</name>
    <name type="common">Chicory</name>
    <dbReference type="NCBI Taxonomy" id="13427"/>
    <lineage>
        <taxon>Eukaryota</taxon>
        <taxon>Viridiplantae</taxon>
        <taxon>Streptophyta</taxon>
        <taxon>Embryophyta</taxon>
        <taxon>Tracheophyta</taxon>
        <taxon>Spermatophyta</taxon>
        <taxon>Magnoliopsida</taxon>
        <taxon>eudicotyledons</taxon>
        <taxon>Gunneridae</taxon>
        <taxon>Pentapetalae</taxon>
        <taxon>asterids</taxon>
        <taxon>campanulids</taxon>
        <taxon>Asterales</taxon>
        <taxon>Asteraceae</taxon>
        <taxon>Cichorioideae</taxon>
        <taxon>Cichorieae</taxon>
        <taxon>Cichoriinae</taxon>
        <taxon>Cichorium</taxon>
    </lineage>
</organism>
<comment type="caution">
    <text evidence="1">The sequence shown here is derived from an EMBL/GenBank/DDBJ whole genome shotgun (WGS) entry which is preliminary data.</text>
</comment>
<dbReference type="Proteomes" id="UP001055811">
    <property type="component" value="Linkage Group LG04"/>
</dbReference>
<keyword evidence="2" id="KW-1185">Reference proteome</keyword>
<evidence type="ECO:0000313" key="1">
    <source>
        <dbReference type="EMBL" id="KAI3752452.1"/>
    </source>
</evidence>
<gene>
    <name evidence="1" type="ORF">L2E82_24485</name>
</gene>
<dbReference type="EMBL" id="CM042012">
    <property type="protein sequence ID" value="KAI3752452.1"/>
    <property type="molecule type" value="Genomic_DNA"/>
</dbReference>
<proteinExistence type="predicted"/>
<evidence type="ECO:0000313" key="2">
    <source>
        <dbReference type="Proteomes" id="UP001055811"/>
    </source>
</evidence>